<dbReference type="GO" id="GO:0009401">
    <property type="term" value="P:phosphoenolpyruvate-dependent sugar phosphotransferase system"/>
    <property type="evidence" value="ECO:0007669"/>
    <property type="project" value="UniProtKB-KW"/>
</dbReference>
<keyword evidence="12" id="KW-1185">Reference proteome</keyword>
<protein>
    <submittedName>
        <fullName evidence="10">Lichenan-specific phosphotransferase enzyme IIB component</fullName>
        <ecNumber evidence="10">2.7.1.-</ecNumber>
    </submittedName>
    <submittedName>
        <fullName evidence="9">PTS sugar transporter subunit IIB</fullName>
    </submittedName>
</protein>
<evidence type="ECO:0000313" key="10">
    <source>
        <dbReference type="EMBL" id="VUX18588.1"/>
    </source>
</evidence>
<dbReference type="Gene3D" id="3.40.50.2300">
    <property type="match status" value="1"/>
</dbReference>
<dbReference type="PANTHER" id="PTHR34581:SF2">
    <property type="entry name" value="PTS SYSTEM N,N'-DIACETYLCHITOBIOSE-SPECIFIC EIIB COMPONENT"/>
    <property type="match status" value="1"/>
</dbReference>
<reference evidence="9 11" key="1">
    <citation type="journal article" date="2017" name="Front. Microbiol.">
        <title>New Insights into the Diversity of the Genus Faecalibacterium.</title>
        <authorList>
            <person name="Benevides L."/>
            <person name="Burman S."/>
            <person name="Martin R."/>
            <person name="Robert V."/>
            <person name="Thomas M."/>
            <person name="Miquel S."/>
            <person name="Chain F."/>
            <person name="Sokol H."/>
            <person name="Bermudez-Humaran L.G."/>
            <person name="Morrison M."/>
            <person name="Langella P."/>
            <person name="Azevedo V.A."/>
            <person name="Chatel J.M."/>
            <person name="Soares S."/>
        </authorList>
    </citation>
    <scope>NUCLEOTIDE SEQUENCE [LARGE SCALE GENOMIC DNA]</scope>
    <source>
        <strain evidence="9 11">CNCM I 4573</strain>
    </source>
</reference>
<dbReference type="EMBL" id="NMTW01000047">
    <property type="protein sequence ID" value="PDX74705.1"/>
    <property type="molecule type" value="Genomic_DNA"/>
</dbReference>
<keyword evidence="6" id="KW-0418">Kinase</keyword>
<evidence type="ECO:0000313" key="9">
    <source>
        <dbReference type="EMBL" id="PDX74705.1"/>
    </source>
</evidence>
<evidence type="ECO:0000313" key="12">
    <source>
        <dbReference type="Proteomes" id="UP000406184"/>
    </source>
</evidence>
<dbReference type="GO" id="GO:0016301">
    <property type="term" value="F:kinase activity"/>
    <property type="evidence" value="ECO:0007669"/>
    <property type="project" value="UniProtKB-KW"/>
</dbReference>
<keyword evidence="2" id="KW-0597">Phosphoprotein</keyword>
<keyword evidence="4 10" id="KW-0808">Transferase</keyword>
<evidence type="ECO:0000256" key="2">
    <source>
        <dbReference type="ARBA" id="ARBA00022553"/>
    </source>
</evidence>
<dbReference type="PANTHER" id="PTHR34581">
    <property type="entry name" value="PTS SYSTEM N,N'-DIACETYLCHITOBIOSE-SPECIFIC EIIB COMPONENT"/>
    <property type="match status" value="1"/>
</dbReference>
<evidence type="ECO:0000256" key="5">
    <source>
        <dbReference type="ARBA" id="ARBA00022683"/>
    </source>
</evidence>
<dbReference type="PROSITE" id="PS51100">
    <property type="entry name" value="PTS_EIIB_TYPE_3"/>
    <property type="match status" value="1"/>
</dbReference>
<evidence type="ECO:0000256" key="3">
    <source>
        <dbReference type="ARBA" id="ARBA00022597"/>
    </source>
</evidence>
<dbReference type="Proteomes" id="UP000406184">
    <property type="component" value="Unassembled WGS sequence"/>
</dbReference>
<dbReference type="EMBL" id="CABHMY010000144">
    <property type="protein sequence ID" value="VUX18588.1"/>
    <property type="molecule type" value="Genomic_DNA"/>
</dbReference>
<dbReference type="AlphaFoldDB" id="A0A2A7A6C5"/>
<dbReference type="InterPro" id="IPR036095">
    <property type="entry name" value="PTS_EIIB-like_sf"/>
</dbReference>
<feature type="domain" description="PTS EIIB type-3" evidence="8">
    <location>
        <begin position="1"/>
        <end position="99"/>
    </location>
</feature>
<dbReference type="Proteomes" id="UP000220157">
    <property type="component" value="Unassembled WGS sequence"/>
</dbReference>
<name>A0A2A7A6C5_9FIRM</name>
<keyword evidence="1" id="KW-0813">Transport</keyword>
<reference evidence="9" key="2">
    <citation type="submission" date="2017-07" db="EMBL/GenBank/DDBJ databases">
        <authorList>
            <person name="Sun Z.S."/>
            <person name="Albrecht U."/>
            <person name="Echele G."/>
            <person name="Lee C.C."/>
        </authorList>
    </citation>
    <scope>NUCLEOTIDE SEQUENCE</scope>
    <source>
        <strain evidence="9">CNCM I 4573</strain>
    </source>
</reference>
<dbReference type="SUPFAM" id="SSF52794">
    <property type="entry name" value="PTS system IIB component-like"/>
    <property type="match status" value="1"/>
</dbReference>
<keyword evidence="3 9" id="KW-0762">Sugar transport</keyword>
<keyword evidence="5" id="KW-0598">Phosphotransferase system</keyword>
<dbReference type="EC" id="2.7.1.-" evidence="10"/>
<dbReference type="Pfam" id="PF02302">
    <property type="entry name" value="PTS_IIB"/>
    <property type="match status" value="1"/>
</dbReference>
<evidence type="ECO:0000313" key="11">
    <source>
        <dbReference type="Proteomes" id="UP000220157"/>
    </source>
</evidence>
<sequence>MKVLLCCAGGLSSSILMKKMKTWADAHGEDLEIQAMGTGEAVETWQNGYECVLLAPQVSYRLKQLQEEIKLPIAEVPSLDYAIGNAENVMKLAHKLCDK</sequence>
<evidence type="ECO:0000256" key="6">
    <source>
        <dbReference type="ARBA" id="ARBA00022777"/>
    </source>
</evidence>
<organism evidence="9 11">
    <name type="scientific">Faecalibacterium prausnitzii</name>
    <dbReference type="NCBI Taxonomy" id="853"/>
    <lineage>
        <taxon>Bacteria</taxon>
        <taxon>Bacillati</taxon>
        <taxon>Bacillota</taxon>
        <taxon>Clostridia</taxon>
        <taxon>Eubacteriales</taxon>
        <taxon>Oscillospiraceae</taxon>
        <taxon>Faecalibacterium</taxon>
    </lineage>
</organism>
<evidence type="ECO:0000259" key="8">
    <source>
        <dbReference type="PROSITE" id="PS51100"/>
    </source>
</evidence>
<dbReference type="GO" id="GO:0008982">
    <property type="term" value="F:protein-N(PI)-phosphohistidine-sugar phosphotransferase activity"/>
    <property type="evidence" value="ECO:0007669"/>
    <property type="project" value="InterPro"/>
</dbReference>
<gene>
    <name evidence="10" type="primary">licB</name>
    <name evidence="9" type="ORF">CGS56_12495</name>
    <name evidence="10" type="ORF">FPPS064S07_01432</name>
</gene>
<dbReference type="InterPro" id="IPR051819">
    <property type="entry name" value="PTS_sugar-specific_EIIB"/>
</dbReference>
<accession>A0A2A7A6C5</accession>
<proteinExistence type="predicted"/>
<feature type="modified residue" description="Phosphocysteine; by EIIA" evidence="7">
    <location>
        <position position="7"/>
    </location>
</feature>
<evidence type="ECO:0000256" key="4">
    <source>
        <dbReference type="ARBA" id="ARBA00022679"/>
    </source>
</evidence>
<evidence type="ECO:0000256" key="1">
    <source>
        <dbReference type="ARBA" id="ARBA00022448"/>
    </source>
</evidence>
<dbReference type="InterPro" id="IPR013012">
    <property type="entry name" value="PTS_EIIB_3"/>
</dbReference>
<reference evidence="10 12" key="3">
    <citation type="submission" date="2019-07" db="EMBL/GenBank/DDBJ databases">
        <authorList>
            <person name="Hibberd C M."/>
            <person name="Gehrig L. J."/>
            <person name="Chang H.-W."/>
            <person name="Venkatesh S."/>
        </authorList>
    </citation>
    <scope>NUCLEOTIDE SEQUENCE [LARGE SCALE GENOMIC DNA]</scope>
    <source>
        <strain evidence="10">Faecalibacterium_prausnitzii_JG_BgPS064</strain>
    </source>
</reference>
<dbReference type="RefSeq" id="WP_097785988.1">
    <property type="nucleotide sequence ID" value="NZ_CABHMY010000144.1"/>
</dbReference>
<evidence type="ECO:0000256" key="7">
    <source>
        <dbReference type="PROSITE-ProRule" id="PRU00423"/>
    </source>
</evidence>
<dbReference type="InterPro" id="IPR003501">
    <property type="entry name" value="PTS_EIIB_2/3"/>
</dbReference>